<dbReference type="InterPro" id="IPR036047">
    <property type="entry name" value="F-box-like_dom_sf"/>
</dbReference>
<proteinExistence type="predicted"/>
<sequence>MTSSTPLTLPNLPTEVLESILPHLFQRDLAPCVRVSRAWHKTLVPYLWRTLAICSNAQRRKFDTEEAQKALRRYAPLVRDLHIALKQHYDEFLPAQQILISDPGIIHIEVFAASPFSNLDSLEMCPLNHRDVKAKQSQRVLALVRQNPRLRRLKIDSRLDPSILMSIVTKYLPTLQDLDFSSPWRGDVKALLKNLPEGIRTVRLGSVVHEAQSKAQKKTSAESGVSATMACHHHALESLHIDGNLFGHEENVLLPFLASCSRNLKSVSGTGLCIFVNAKITSALSDLGILSEKLSQSSLPRITSDADLAKIISSGSRWTSIDLLTDQVGPLAAAAILDNCEQLEALDIMNSGSRGLTGSHLQAILSKATALRSLQAHWLLEANKITASDILSSQWATTSLEHMDLKIDVPRADEALPDNSAAIQASRHVQRQVLQRLGQQTKLRKLVIGGMATTPATGRFGHQRNCLEMTLESGLDELVDLKDLRELDIHHMDHRAGVPELEWMVANLPRLQMLMGMLDTLIPPSNEVREWLQTHRPTWR</sequence>
<organism evidence="2 3">
    <name type="scientific">Podila verticillata NRRL 6337</name>
    <dbReference type="NCBI Taxonomy" id="1069443"/>
    <lineage>
        <taxon>Eukaryota</taxon>
        <taxon>Fungi</taxon>
        <taxon>Fungi incertae sedis</taxon>
        <taxon>Mucoromycota</taxon>
        <taxon>Mortierellomycotina</taxon>
        <taxon>Mortierellomycetes</taxon>
        <taxon>Mortierellales</taxon>
        <taxon>Mortierellaceae</taxon>
        <taxon>Podila</taxon>
    </lineage>
</organism>
<evidence type="ECO:0000259" key="1">
    <source>
        <dbReference type="PROSITE" id="PS50181"/>
    </source>
</evidence>
<dbReference type="Proteomes" id="UP000243308">
    <property type="component" value="Unassembled WGS sequence"/>
</dbReference>
<dbReference type="SUPFAM" id="SSF81383">
    <property type="entry name" value="F-box domain"/>
    <property type="match status" value="1"/>
</dbReference>
<protein>
    <recommendedName>
        <fullName evidence="1">F-box domain-containing protein</fullName>
    </recommendedName>
</protein>
<dbReference type="Pfam" id="PF12937">
    <property type="entry name" value="F-box-like"/>
    <property type="match status" value="1"/>
</dbReference>
<evidence type="ECO:0000313" key="3">
    <source>
        <dbReference type="Proteomes" id="UP000243308"/>
    </source>
</evidence>
<accession>A0A086TJI6</accession>
<dbReference type="PANTHER" id="PTHR16134">
    <property type="entry name" value="F-BOX/TPR REPEAT PROTEIN POF3"/>
    <property type="match status" value="1"/>
</dbReference>
<dbReference type="InterPro" id="IPR001810">
    <property type="entry name" value="F-box_dom"/>
</dbReference>
<reference evidence="2 3" key="1">
    <citation type="submission" date="2011-02" db="EMBL/GenBank/DDBJ databases">
        <title>The Genome Sequence of Mortierella verticillata NRRL 6337.</title>
        <authorList>
            <consortium name="The Broad Institute Genome Sequencing Platform"/>
            <person name="Russ C."/>
            <person name="Cuomo C."/>
            <person name="Burger G."/>
            <person name="Gray M.W."/>
            <person name="Holland P.W.H."/>
            <person name="King N."/>
            <person name="Lang F.B.F."/>
            <person name="Roger A.J."/>
            <person name="Ruiz-Trillo I."/>
            <person name="Young S.K."/>
            <person name="Zeng Q."/>
            <person name="Gargeya S."/>
            <person name="Alvarado L."/>
            <person name="Berlin A."/>
            <person name="Chapman S.B."/>
            <person name="Chen Z."/>
            <person name="Freedman E."/>
            <person name="Gellesch M."/>
            <person name="Goldberg J."/>
            <person name="Griggs A."/>
            <person name="Gujja S."/>
            <person name="Heilman E."/>
            <person name="Heiman D."/>
            <person name="Howarth C."/>
            <person name="Mehta T."/>
            <person name="Neiman D."/>
            <person name="Pearson M."/>
            <person name="Roberts A."/>
            <person name="Saif S."/>
            <person name="Shea T."/>
            <person name="Shenoy N."/>
            <person name="Sisk P."/>
            <person name="Stolte C."/>
            <person name="Sykes S."/>
            <person name="White J."/>
            <person name="Yandava C."/>
            <person name="Haas B."/>
            <person name="Nusbaum C."/>
            <person name="Birren B."/>
        </authorList>
    </citation>
    <scope>NUCLEOTIDE SEQUENCE [LARGE SCALE GENOMIC DNA]</scope>
    <source>
        <strain evidence="2 3">NRRL 6337</strain>
    </source>
</reference>
<dbReference type="Gene3D" id="1.20.1280.50">
    <property type="match status" value="1"/>
</dbReference>
<dbReference type="PROSITE" id="PS50181">
    <property type="entry name" value="FBOX"/>
    <property type="match status" value="1"/>
</dbReference>
<dbReference type="InterPro" id="IPR032675">
    <property type="entry name" value="LRR_dom_sf"/>
</dbReference>
<dbReference type="AlphaFoldDB" id="A0A086TJI6"/>
<gene>
    <name evidence="2" type="ORF">MVEG_11752</name>
</gene>
<name>A0A086TJI6_9FUNG</name>
<dbReference type="SUPFAM" id="SSF52047">
    <property type="entry name" value="RNI-like"/>
    <property type="match status" value="1"/>
</dbReference>
<dbReference type="PANTHER" id="PTHR16134:SF119">
    <property type="entry name" value="AT02038P-RELATED"/>
    <property type="match status" value="1"/>
</dbReference>
<keyword evidence="3" id="KW-1185">Reference proteome</keyword>
<evidence type="ECO:0000313" key="2">
    <source>
        <dbReference type="EMBL" id="KFH62113.1"/>
    </source>
</evidence>
<feature type="domain" description="F-box" evidence="1">
    <location>
        <begin position="6"/>
        <end position="51"/>
    </location>
</feature>
<dbReference type="EMBL" id="KN042433">
    <property type="protein sequence ID" value="KFH62113.1"/>
    <property type="molecule type" value="Genomic_DNA"/>
</dbReference>
<dbReference type="OrthoDB" id="2366709at2759"/>
<dbReference type="Gene3D" id="3.80.10.10">
    <property type="entry name" value="Ribonuclease Inhibitor"/>
    <property type="match status" value="1"/>
</dbReference>